<organism evidence="8 9">
    <name type="scientific">Rhodococcus triatomae</name>
    <dbReference type="NCBI Taxonomy" id="300028"/>
    <lineage>
        <taxon>Bacteria</taxon>
        <taxon>Bacillati</taxon>
        <taxon>Actinomycetota</taxon>
        <taxon>Actinomycetes</taxon>
        <taxon>Mycobacteriales</taxon>
        <taxon>Nocardiaceae</taxon>
        <taxon>Rhodococcus</taxon>
    </lineage>
</organism>
<dbReference type="SUPFAM" id="SSF51905">
    <property type="entry name" value="FAD/NAD(P)-binding domain"/>
    <property type="match status" value="1"/>
</dbReference>
<dbReference type="PANTHER" id="PTHR11985:SF31">
    <property type="entry name" value="GLYCEROL-3-PHOSPHATE DEHYDROGENASE 2"/>
    <property type="match status" value="1"/>
</dbReference>
<evidence type="ECO:0000256" key="2">
    <source>
        <dbReference type="ARBA" id="ARBA00007330"/>
    </source>
</evidence>
<evidence type="ECO:0000313" key="8">
    <source>
        <dbReference type="EMBL" id="SDI51547.1"/>
    </source>
</evidence>
<evidence type="ECO:0000313" key="9">
    <source>
        <dbReference type="Proteomes" id="UP000183263"/>
    </source>
</evidence>
<feature type="domain" description="Alpha-glycerophosphate oxidase C-terminal" evidence="7">
    <location>
        <begin position="410"/>
        <end position="533"/>
    </location>
</feature>
<keyword evidence="4" id="KW-0274">FAD</keyword>
<dbReference type="InterPro" id="IPR006076">
    <property type="entry name" value="FAD-dep_OxRdtase"/>
</dbReference>
<evidence type="ECO:0000256" key="1">
    <source>
        <dbReference type="ARBA" id="ARBA00001974"/>
    </source>
</evidence>
<comment type="cofactor">
    <cofactor evidence="1">
        <name>FAD</name>
        <dbReference type="ChEBI" id="CHEBI:57692"/>
    </cofactor>
</comment>
<feature type="domain" description="FAD dependent oxidoreductase" evidence="6">
    <location>
        <begin position="26"/>
        <end position="389"/>
    </location>
</feature>
<protein>
    <submittedName>
        <fullName evidence="8">Glycerol-3-phosphate dehydrogenase</fullName>
    </submittedName>
</protein>
<keyword evidence="9" id="KW-1185">Reference proteome</keyword>
<gene>
    <name evidence="8" type="ORF">SAMN05444695_10887</name>
</gene>
<dbReference type="InterPro" id="IPR036188">
    <property type="entry name" value="FAD/NAD-bd_sf"/>
</dbReference>
<evidence type="ECO:0000256" key="4">
    <source>
        <dbReference type="ARBA" id="ARBA00022827"/>
    </source>
</evidence>
<dbReference type="PRINTS" id="PR01001">
    <property type="entry name" value="FADG3PDH"/>
</dbReference>
<dbReference type="InterPro" id="IPR000447">
    <property type="entry name" value="G3P_DH_FAD-dep"/>
</dbReference>
<dbReference type="Proteomes" id="UP000183263">
    <property type="component" value="Unassembled WGS sequence"/>
</dbReference>
<dbReference type="Pfam" id="PF01266">
    <property type="entry name" value="DAO"/>
    <property type="match status" value="1"/>
</dbReference>
<dbReference type="GO" id="GO:0046168">
    <property type="term" value="P:glycerol-3-phosphate catabolic process"/>
    <property type="evidence" value="ECO:0007669"/>
    <property type="project" value="TreeGrafter"/>
</dbReference>
<reference evidence="8 9" key="1">
    <citation type="submission" date="2016-10" db="EMBL/GenBank/DDBJ databases">
        <authorList>
            <person name="de Groot N.N."/>
        </authorList>
    </citation>
    <scope>NUCLEOTIDE SEQUENCE [LARGE SCALE GENOMIC DNA]</scope>
    <source>
        <strain evidence="8 9">DSM 44892</strain>
    </source>
</reference>
<keyword evidence="5" id="KW-0560">Oxidoreductase</keyword>
<evidence type="ECO:0000259" key="7">
    <source>
        <dbReference type="Pfam" id="PF16901"/>
    </source>
</evidence>
<dbReference type="PROSITE" id="PS00978">
    <property type="entry name" value="FAD_G3PDH_2"/>
    <property type="match status" value="1"/>
</dbReference>
<proteinExistence type="inferred from homology"/>
<evidence type="ECO:0000256" key="3">
    <source>
        <dbReference type="ARBA" id="ARBA00022630"/>
    </source>
</evidence>
<dbReference type="InterPro" id="IPR031656">
    <property type="entry name" value="DAO_C"/>
</dbReference>
<name>A0A1G8L7N5_9NOCA</name>
<evidence type="ECO:0000259" key="6">
    <source>
        <dbReference type="Pfam" id="PF01266"/>
    </source>
</evidence>
<dbReference type="Pfam" id="PF16901">
    <property type="entry name" value="DAO_C"/>
    <property type="match status" value="1"/>
</dbReference>
<dbReference type="Gene3D" id="3.30.9.10">
    <property type="entry name" value="D-Amino Acid Oxidase, subunit A, domain 2"/>
    <property type="match status" value="1"/>
</dbReference>
<keyword evidence="3" id="KW-0285">Flavoprotein</keyword>
<dbReference type="OrthoDB" id="9766796at2"/>
<evidence type="ECO:0000256" key="5">
    <source>
        <dbReference type="ARBA" id="ARBA00023002"/>
    </source>
</evidence>
<dbReference type="Gene3D" id="1.10.8.870">
    <property type="entry name" value="Alpha-glycerophosphate oxidase, cap domain"/>
    <property type="match status" value="1"/>
</dbReference>
<dbReference type="GO" id="GO:0004368">
    <property type="term" value="F:glycerol-3-phosphate dehydrogenase (quinone) activity"/>
    <property type="evidence" value="ECO:0007669"/>
    <property type="project" value="InterPro"/>
</dbReference>
<dbReference type="AlphaFoldDB" id="A0A1G8L7N5"/>
<dbReference type="InterPro" id="IPR038299">
    <property type="entry name" value="DAO_C_sf"/>
</dbReference>
<accession>A0A1G8L7N5</accession>
<sequence length="591" mass="63437">MEIYPTPLSPSARRESLERMSSGELDVLVIGAGVVGAGAALDAVTRGLTVGLVEARDYASGTSSRSSKLVHGGLRYLEQLDFALVFEALRERSLILDELAPHLARPVEFVYPLQRRGIDRAWVGLGVGVYDVLGAGRGVPAHHRHLSKRKTLQRFPGAKRGAVHGGVSFYEGSMDDARFAMTLARTAASHGALCAGGARVVDFLREGERVVGARVLDVETGTEFDVRARRTINATGPWNEKLQSLIGGEPPFRVQASKGVHIVVPREKIASTTGLITQTEKSLLFVIPCPWSERYWVIGTTDTAWHHDLDDPAASGADVDYILDHVNELLAHPLTRADVVGVYSGLRPLVVPNTAAGDAGETTTLSREHVVVSPVEGLVSVAGGKYTTYRVMAEDAVNMAVEGLDGVEASHTDRVPLVGARGYGELWSARTRLAAELEVDVETVEHLLGRYGSAVIEIAELLRARPELAEKVPGYGYLWVEMLYAVTHEGALHLEDVLARRTHADLESSSGAVDIAEQVAELIAPELGWSDETVAREVGAYRARVAADVAATTQPDDASAVAAQRVERDAGSPGGRVAVVRSLGERISTRT</sequence>
<dbReference type="RefSeq" id="WP_072738540.1">
    <property type="nucleotide sequence ID" value="NZ_CP048813.1"/>
</dbReference>
<dbReference type="Gene3D" id="3.50.50.60">
    <property type="entry name" value="FAD/NAD(P)-binding domain"/>
    <property type="match status" value="1"/>
</dbReference>
<dbReference type="EMBL" id="FNDN01000008">
    <property type="protein sequence ID" value="SDI51547.1"/>
    <property type="molecule type" value="Genomic_DNA"/>
</dbReference>
<comment type="similarity">
    <text evidence="2">Belongs to the FAD-dependent glycerol-3-phosphate dehydrogenase family.</text>
</comment>
<dbReference type="PANTHER" id="PTHR11985">
    <property type="entry name" value="GLYCEROL-3-PHOSPHATE DEHYDROGENASE"/>
    <property type="match status" value="1"/>
</dbReference>